<protein>
    <submittedName>
        <fullName evidence="1">Uncharacterized protein</fullName>
    </submittedName>
</protein>
<dbReference type="EMBL" id="BGPR01297058">
    <property type="protein sequence ID" value="GBN58068.1"/>
    <property type="molecule type" value="Genomic_DNA"/>
</dbReference>
<sequence length="108" mass="12448">MPLRQLNHRLNGHGTPKFDRTPPHDPVPDAITATQPVEWTWNSSENTLMYICSDRFLLSICSFIRIALVRTVRVNRSFTVLESKNLYLKRQCLCVYVRCPDESIALTA</sequence>
<gene>
    <name evidence="1" type="ORF">AVEN_150948_1</name>
</gene>
<keyword evidence="2" id="KW-1185">Reference proteome</keyword>
<organism evidence="1 2">
    <name type="scientific">Araneus ventricosus</name>
    <name type="common">Orbweaver spider</name>
    <name type="synonym">Epeira ventricosa</name>
    <dbReference type="NCBI Taxonomy" id="182803"/>
    <lineage>
        <taxon>Eukaryota</taxon>
        <taxon>Metazoa</taxon>
        <taxon>Ecdysozoa</taxon>
        <taxon>Arthropoda</taxon>
        <taxon>Chelicerata</taxon>
        <taxon>Arachnida</taxon>
        <taxon>Araneae</taxon>
        <taxon>Araneomorphae</taxon>
        <taxon>Entelegynae</taxon>
        <taxon>Araneoidea</taxon>
        <taxon>Araneidae</taxon>
        <taxon>Araneus</taxon>
    </lineage>
</organism>
<reference evidence="1 2" key="1">
    <citation type="journal article" date="2019" name="Sci. Rep.">
        <title>Orb-weaving spider Araneus ventricosus genome elucidates the spidroin gene catalogue.</title>
        <authorList>
            <person name="Kono N."/>
            <person name="Nakamura H."/>
            <person name="Ohtoshi R."/>
            <person name="Moran D.A.P."/>
            <person name="Shinohara A."/>
            <person name="Yoshida Y."/>
            <person name="Fujiwara M."/>
            <person name="Mori M."/>
            <person name="Tomita M."/>
            <person name="Arakawa K."/>
        </authorList>
    </citation>
    <scope>NUCLEOTIDE SEQUENCE [LARGE SCALE GENOMIC DNA]</scope>
</reference>
<dbReference type="AlphaFoldDB" id="A0A4Y2Q1N9"/>
<dbReference type="Proteomes" id="UP000499080">
    <property type="component" value="Unassembled WGS sequence"/>
</dbReference>
<proteinExistence type="predicted"/>
<name>A0A4Y2Q1N9_ARAVE</name>
<accession>A0A4Y2Q1N9</accession>
<evidence type="ECO:0000313" key="2">
    <source>
        <dbReference type="Proteomes" id="UP000499080"/>
    </source>
</evidence>
<evidence type="ECO:0000313" key="1">
    <source>
        <dbReference type="EMBL" id="GBN58068.1"/>
    </source>
</evidence>
<comment type="caution">
    <text evidence="1">The sequence shown here is derived from an EMBL/GenBank/DDBJ whole genome shotgun (WGS) entry which is preliminary data.</text>
</comment>